<sequence>MTKSMNNISFFERFEADILAKRKTITLRDESESHVKVGQILNVYTFESDREFCKIHVRGVTLVAFDALEQRHAEQENMTLAQLKALIQEIYPGISVLFLIEFSLVESR</sequence>
<dbReference type="NCBIfam" id="NF003443">
    <property type="entry name" value="PRK04980.1"/>
    <property type="match status" value="1"/>
</dbReference>
<feature type="domain" description="ASCH" evidence="3">
    <location>
        <begin position="8"/>
        <end position="106"/>
    </location>
</feature>
<evidence type="ECO:0000313" key="5">
    <source>
        <dbReference type="Proteomes" id="UP001203423"/>
    </source>
</evidence>
<comment type="catalytic activity">
    <reaction evidence="2">
        <text>N(4)-acetylcytosine + H2O = cytosine + acetate + H(+)</text>
        <dbReference type="Rhea" id="RHEA:62940"/>
        <dbReference type="ChEBI" id="CHEBI:15377"/>
        <dbReference type="ChEBI" id="CHEBI:15378"/>
        <dbReference type="ChEBI" id="CHEBI:16040"/>
        <dbReference type="ChEBI" id="CHEBI:30089"/>
        <dbReference type="ChEBI" id="CHEBI:146134"/>
        <dbReference type="EC" id="3.5.1.135"/>
    </reaction>
</comment>
<dbReference type="RefSeq" id="WP_248939624.1">
    <property type="nucleotide sequence ID" value="NZ_JAKIKS010000022.1"/>
</dbReference>
<dbReference type="EC" id="3.5.1.135" evidence="2"/>
<evidence type="ECO:0000256" key="2">
    <source>
        <dbReference type="HAMAP-Rule" id="MF_00684"/>
    </source>
</evidence>
<comment type="caution">
    <text evidence="4">The sequence shown here is derived from an EMBL/GenBank/DDBJ whole genome shotgun (WGS) entry which is preliminary data.</text>
</comment>
<keyword evidence="1 2" id="KW-0378">Hydrolase</keyword>
<dbReference type="HAMAP" id="MF_00684">
    <property type="entry name" value="ac4C_amidohydr"/>
    <property type="match status" value="1"/>
</dbReference>
<feature type="active site" description="Nucleophile" evidence="2">
    <location>
        <position position="26"/>
    </location>
</feature>
<name>A0ABT0L9G6_9GAMM</name>
<dbReference type="Gene3D" id="2.30.130.30">
    <property type="entry name" value="Hypothetical protein"/>
    <property type="match status" value="1"/>
</dbReference>
<dbReference type="EMBL" id="JAKIKS010000022">
    <property type="protein sequence ID" value="MCL1124342.1"/>
    <property type="molecule type" value="Genomic_DNA"/>
</dbReference>
<evidence type="ECO:0000259" key="3">
    <source>
        <dbReference type="SMART" id="SM01022"/>
    </source>
</evidence>
<comment type="catalytic activity">
    <reaction evidence="2">
        <text>N(4)-acetylcytidine + H2O = cytidine + acetate + H(+)</text>
        <dbReference type="Rhea" id="RHEA:62932"/>
        <dbReference type="ChEBI" id="CHEBI:15377"/>
        <dbReference type="ChEBI" id="CHEBI:15378"/>
        <dbReference type="ChEBI" id="CHEBI:17562"/>
        <dbReference type="ChEBI" id="CHEBI:30089"/>
        <dbReference type="ChEBI" id="CHEBI:70989"/>
        <dbReference type="EC" id="3.5.1.135"/>
    </reaction>
</comment>
<comment type="catalytic activity">
    <reaction evidence="2">
        <text>N(4)-acetyl-2'-deoxycytidine + H2O = 2'-deoxycytidine + acetate + H(+)</text>
        <dbReference type="Rhea" id="RHEA:62936"/>
        <dbReference type="ChEBI" id="CHEBI:15377"/>
        <dbReference type="ChEBI" id="CHEBI:15378"/>
        <dbReference type="ChEBI" id="CHEBI:15698"/>
        <dbReference type="ChEBI" id="CHEBI:30089"/>
        <dbReference type="ChEBI" id="CHEBI:146133"/>
        <dbReference type="EC" id="3.5.1.135"/>
    </reaction>
</comment>
<dbReference type="Proteomes" id="UP001203423">
    <property type="component" value="Unassembled WGS sequence"/>
</dbReference>
<dbReference type="SUPFAM" id="SSF88697">
    <property type="entry name" value="PUA domain-like"/>
    <property type="match status" value="1"/>
</dbReference>
<dbReference type="PANTHER" id="PTHR38088">
    <property type="entry name" value="UCP029143 FAMILY PROTEIN"/>
    <property type="match status" value="1"/>
</dbReference>
<proteinExistence type="inferred from homology"/>
<dbReference type="Pfam" id="PF04266">
    <property type="entry name" value="ASCH"/>
    <property type="match status" value="1"/>
</dbReference>
<evidence type="ECO:0000256" key="1">
    <source>
        <dbReference type="ARBA" id="ARBA00022801"/>
    </source>
</evidence>
<evidence type="ECO:0000313" key="4">
    <source>
        <dbReference type="EMBL" id="MCL1124342.1"/>
    </source>
</evidence>
<feature type="active site" description="Proton acceptor" evidence="2">
    <location>
        <position position="23"/>
    </location>
</feature>
<dbReference type="SMART" id="SM01022">
    <property type="entry name" value="ASCH"/>
    <property type="match status" value="1"/>
</dbReference>
<dbReference type="CDD" id="cd06552">
    <property type="entry name" value="ASCH_yqfb_like"/>
    <property type="match status" value="1"/>
</dbReference>
<keyword evidence="5" id="KW-1185">Reference proteome</keyword>
<protein>
    <recommendedName>
        <fullName evidence="2">N(4)-acetylcytidine amidohydrolase</fullName>
        <shortName evidence="2">ac4C amidohydrolase</shortName>
        <ecNumber evidence="2">3.5.1.135</ecNumber>
    </recommendedName>
</protein>
<dbReference type="InterPro" id="IPR007374">
    <property type="entry name" value="ASCH_domain"/>
</dbReference>
<feature type="active site" description="Proton donor" evidence="2">
    <location>
        <position position="76"/>
    </location>
</feature>
<organism evidence="4 5">
    <name type="scientific">Shewanella surugensis</name>
    <dbReference type="NCBI Taxonomy" id="212020"/>
    <lineage>
        <taxon>Bacteria</taxon>
        <taxon>Pseudomonadati</taxon>
        <taxon>Pseudomonadota</taxon>
        <taxon>Gammaproteobacteria</taxon>
        <taxon>Alteromonadales</taxon>
        <taxon>Shewanellaceae</taxon>
        <taxon>Shewanella</taxon>
    </lineage>
</organism>
<comment type="similarity">
    <text evidence="2">Belongs to the N(4)-acetylcytidine amidohydrolase family.</text>
</comment>
<dbReference type="InterPro" id="IPR015947">
    <property type="entry name" value="PUA-like_sf"/>
</dbReference>
<dbReference type="PIRSF" id="PIRSF029143">
    <property type="entry name" value="UCP029143"/>
    <property type="match status" value="1"/>
</dbReference>
<accession>A0ABT0L9G6</accession>
<comment type="function">
    <text evidence="2">Catalyzes the hydrolysis of N(4)-acetylcytidine (ac4C).</text>
</comment>
<dbReference type="PANTHER" id="PTHR38088:SF2">
    <property type="entry name" value="UCP029143 FAMILY PROTEIN"/>
    <property type="match status" value="1"/>
</dbReference>
<reference evidence="4 5" key="1">
    <citation type="submission" date="2022-01" db="EMBL/GenBank/DDBJ databases">
        <title>Whole genome-based taxonomy of the Shewanellaceae.</title>
        <authorList>
            <person name="Martin-Rodriguez A.J."/>
        </authorList>
    </citation>
    <scope>NUCLEOTIDE SEQUENCE [LARGE SCALE GENOMIC DNA]</scope>
    <source>
        <strain evidence="4 5">DSM 17177</strain>
    </source>
</reference>
<dbReference type="InterPro" id="IPR008314">
    <property type="entry name" value="AC4CH"/>
</dbReference>
<gene>
    <name evidence="4" type="primary">yqfB</name>
    <name evidence="4" type="ORF">L2764_07620</name>
</gene>